<evidence type="ECO:0000313" key="1">
    <source>
        <dbReference type="EMBL" id="QXJ23444.1"/>
    </source>
</evidence>
<dbReference type="InterPro" id="IPR013762">
    <property type="entry name" value="Integrase-like_cat_sf"/>
</dbReference>
<dbReference type="EMBL" id="CP059572">
    <property type="protein sequence ID" value="QXJ23444.1"/>
    <property type="molecule type" value="Genomic_DNA"/>
</dbReference>
<dbReference type="RefSeq" id="WP_231329134.1">
    <property type="nucleotide sequence ID" value="NZ_CP059572.1"/>
</dbReference>
<evidence type="ECO:0000313" key="2">
    <source>
        <dbReference type="Proteomes" id="UP001049518"/>
    </source>
</evidence>
<protein>
    <submittedName>
        <fullName evidence="1">Integrase</fullName>
    </submittedName>
</protein>
<dbReference type="Gene3D" id="1.10.443.10">
    <property type="entry name" value="Intergrase catalytic core"/>
    <property type="match status" value="1"/>
</dbReference>
<accession>A0ABX8QX77</accession>
<keyword evidence="2" id="KW-1185">Reference proteome</keyword>
<proteinExistence type="predicted"/>
<gene>
    <name evidence="1" type="ORF">AGRA3207_004593</name>
</gene>
<reference evidence="1" key="1">
    <citation type="submission" date="2020-07" db="EMBL/GenBank/DDBJ databases">
        <authorList>
            <person name="Tarantini F.S."/>
            <person name="Hong K.W."/>
            <person name="Chan K.G."/>
        </authorList>
    </citation>
    <scope>NUCLEOTIDE SEQUENCE</scope>
    <source>
        <strain evidence="1">32-07</strain>
    </source>
</reference>
<organism evidence="1 2">
    <name type="scientific">Actinomadura graeca</name>
    <dbReference type="NCBI Taxonomy" id="2750812"/>
    <lineage>
        <taxon>Bacteria</taxon>
        <taxon>Bacillati</taxon>
        <taxon>Actinomycetota</taxon>
        <taxon>Actinomycetes</taxon>
        <taxon>Streptosporangiales</taxon>
        <taxon>Thermomonosporaceae</taxon>
        <taxon>Actinomadura</taxon>
    </lineage>
</organism>
<dbReference type="Proteomes" id="UP001049518">
    <property type="component" value="Chromosome"/>
</dbReference>
<sequence>MVSERLGHASAVITMNTYAYVLPGNQKAAADSFAALVAEA</sequence>
<name>A0ABX8QX77_9ACTN</name>